<feature type="region of interest" description="Disordered" evidence="1">
    <location>
        <begin position="1"/>
        <end position="49"/>
    </location>
</feature>
<dbReference type="OrthoDB" id="9802197at2"/>
<organism evidence="4 5">
    <name type="scientific">Acetobacterium paludosum</name>
    <dbReference type="NCBI Taxonomy" id="52693"/>
    <lineage>
        <taxon>Bacteria</taxon>
        <taxon>Bacillati</taxon>
        <taxon>Bacillota</taxon>
        <taxon>Clostridia</taxon>
        <taxon>Eubacteriales</taxon>
        <taxon>Eubacteriaceae</taxon>
        <taxon>Acetobacterium</taxon>
    </lineage>
</organism>
<feature type="compositionally biased region" description="Basic and acidic residues" evidence="1">
    <location>
        <begin position="36"/>
        <end position="48"/>
    </location>
</feature>
<dbReference type="Pfam" id="PF13290">
    <property type="entry name" value="CHB_HEX_C_1"/>
    <property type="match status" value="1"/>
</dbReference>
<proteinExistence type="predicted"/>
<dbReference type="AlphaFoldDB" id="A0A923HVQ2"/>
<keyword evidence="5" id="KW-1185">Reference proteome</keyword>
<evidence type="ECO:0000256" key="2">
    <source>
        <dbReference type="SAM" id="Phobius"/>
    </source>
</evidence>
<keyword evidence="2" id="KW-0472">Membrane</keyword>
<evidence type="ECO:0000313" key="4">
    <source>
        <dbReference type="EMBL" id="MBC3887454.1"/>
    </source>
</evidence>
<dbReference type="EMBL" id="WJBD01000003">
    <property type="protein sequence ID" value="MBC3887454.1"/>
    <property type="molecule type" value="Genomic_DNA"/>
</dbReference>
<evidence type="ECO:0000259" key="3">
    <source>
        <dbReference type="Pfam" id="PF13290"/>
    </source>
</evidence>
<dbReference type="InterPro" id="IPR059177">
    <property type="entry name" value="GH29D-like_dom"/>
</dbReference>
<keyword evidence="2" id="KW-1133">Transmembrane helix</keyword>
<evidence type="ECO:0000313" key="5">
    <source>
        <dbReference type="Proteomes" id="UP000616595"/>
    </source>
</evidence>
<dbReference type="RefSeq" id="WP_148565831.1">
    <property type="nucleotide sequence ID" value="NZ_RXYA01000002.1"/>
</dbReference>
<comment type="caution">
    <text evidence="4">The sequence shown here is derived from an EMBL/GenBank/DDBJ whole genome shotgun (WGS) entry which is preliminary data.</text>
</comment>
<name>A0A923HVQ2_9FIRM</name>
<sequence length="358" mass="39193">MNDEEKVTGKIESVPGNDELPKDELPAEEMNSKNQKTREKSLAKEIPPHPKGKKKLIIILGIAGGILLLAVLAFFLVNQFTTSNSNQNSDDKTIENTTDKEELKKLYDELISSYVASGKSEAEILALLEKAAEKTGDQSYITEKENYVAKNPSYNLAPGAYQGTQSLEIIKGNATDKLFYTVDGNVPEKNSTEYTSPISLPIGETTVKVIEVNSKDVSSSVLAGKYILTSPDSNLTAEELINRLSGVWYKEDTGSALQIAQTTFREYIPKPLSTAGGDFVVVSTTENGGTIKISNFTVDGNNQGDMLVDVDLGAQGDNKFSFRYEGRDWREFTAAEYLGGNQYRLPFAFAGSDIMTMN</sequence>
<accession>A0A923HVQ2</accession>
<reference evidence="4" key="2">
    <citation type="submission" date="2020-10" db="EMBL/GenBank/DDBJ databases">
        <title>Comparative genomics of the Acetobacterium genus.</title>
        <authorList>
            <person name="Marshall C."/>
            <person name="May H."/>
            <person name="Norman S."/>
        </authorList>
    </citation>
    <scope>NUCLEOTIDE SEQUENCE</scope>
    <source>
        <strain evidence="4">DER-2019</strain>
    </source>
</reference>
<keyword evidence="2" id="KW-0812">Transmembrane</keyword>
<protein>
    <recommendedName>
        <fullName evidence="3">GH29D-like beta-sandwich domain-containing protein</fullName>
    </recommendedName>
</protein>
<feature type="domain" description="GH29D-like beta-sandwich" evidence="3">
    <location>
        <begin position="157"/>
        <end position="221"/>
    </location>
</feature>
<gene>
    <name evidence="4" type="ORF">GH810_03935</name>
</gene>
<dbReference type="Proteomes" id="UP000616595">
    <property type="component" value="Unassembled WGS sequence"/>
</dbReference>
<reference evidence="4" key="1">
    <citation type="submission" date="2019-10" db="EMBL/GenBank/DDBJ databases">
        <authorList>
            <person name="Ross D.E."/>
            <person name="Gulliver D."/>
        </authorList>
    </citation>
    <scope>NUCLEOTIDE SEQUENCE</scope>
    <source>
        <strain evidence="4">DER-2019</strain>
    </source>
</reference>
<feature type="transmembrane region" description="Helical" evidence="2">
    <location>
        <begin position="56"/>
        <end position="77"/>
    </location>
</feature>
<evidence type="ECO:0000256" key="1">
    <source>
        <dbReference type="SAM" id="MobiDB-lite"/>
    </source>
</evidence>